<comment type="caution">
    <text evidence="1">The sequence shown here is derived from an EMBL/GenBank/DDBJ whole genome shotgun (WGS) entry which is preliminary data.</text>
</comment>
<protein>
    <submittedName>
        <fullName evidence="1">Uncharacterized protein</fullName>
    </submittedName>
</protein>
<proteinExistence type="predicted"/>
<name>E6QAB0_9ZZZZ</name>
<sequence length="33" mass="3472">MGCVEMPDKAAHQVFSAIHYGTVVTVGRPVEAA</sequence>
<organism evidence="1">
    <name type="scientific">mine drainage metagenome</name>
    <dbReference type="NCBI Taxonomy" id="410659"/>
    <lineage>
        <taxon>unclassified sequences</taxon>
        <taxon>metagenomes</taxon>
        <taxon>ecological metagenomes</taxon>
    </lineage>
</organism>
<dbReference type="AlphaFoldDB" id="E6QAB0"/>
<gene>
    <name evidence="1" type="ORF">CARN5_2446</name>
</gene>
<evidence type="ECO:0000313" key="1">
    <source>
        <dbReference type="EMBL" id="CBI04136.1"/>
    </source>
</evidence>
<dbReference type="EMBL" id="CABP01000047">
    <property type="protein sequence ID" value="CBI04136.1"/>
    <property type="molecule type" value="Genomic_DNA"/>
</dbReference>
<reference evidence="1" key="1">
    <citation type="submission" date="2009-10" db="EMBL/GenBank/DDBJ databases">
        <title>Diversity of trophic interactions inside an arsenic-rich microbial ecosystem.</title>
        <authorList>
            <person name="Bertin P.N."/>
            <person name="Heinrich-Salmeron A."/>
            <person name="Pelletier E."/>
            <person name="Goulhen-Chollet F."/>
            <person name="Arsene-Ploetze F."/>
            <person name="Gallien S."/>
            <person name="Calteau A."/>
            <person name="Vallenet D."/>
            <person name="Casiot C."/>
            <person name="Chane-Woon-Ming B."/>
            <person name="Giloteaux L."/>
            <person name="Barakat M."/>
            <person name="Bonnefoy V."/>
            <person name="Bruneel O."/>
            <person name="Chandler M."/>
            <person name="Cleiss J."/>
            <person name="Duran R."/>
            <person name="Elbaz-Poulichet F."/>
            <person name="Fonknechten N."/>
            <person name="Lauga B."/>
            <person name="Mornico D."/>
            <person name="Ortet P."/>
            <person name="Schaeffer C."/>
            <person name="Siguier P."/>
            <person name="Alexander Thil Smith A."/>
            <person name="Van Dorsselaer A."/>
            <person name="Weissenbach J."/>
            <person name="Medigue C."/>
            <person name="Le Paslier D."/>
        </authorList>
    </citation>
    <scope>NUCLEOTIDE SEQUENCE</scope>
</reference>
<accession>E6QAB0</accession>